<name>A0A180FZJ3_PUCT1</name>
<keyword evidence="3" id="KW-1185">Reference proteome</keyword>
<protein>
    <submittedName>
        <fullName evidence="1 2">Uncharacterized protein</fullName>
    </submittedName>
</protein>
<dbReference type="EnsemblFungi" id="PTTG_30886-t43_1">
    <property type="protein sequence ID" value="PTTG_30886-t43_1-p1"/>
    <property type="gene ID" value="PTTG_30886"/>
</dbReference>
<evidence type="ECO:0000313" key="3">
    <source>
        <dbReference type="Proteomes" id="UP000005240"/>
    </source>
</evidence>
<sequence length="180" mass="20907">MLESETKNNMLFDHIRLTVGHTKDQTPCSTPETANTELFNHIWTTKFDERKEHTRGPFIFTTKVLVGLKPERKKNYGIWVMNPLPVPVTVHVNVIFNSEPGSKTEHIIQPTNINVPEKRLLRESGKEPKKVEVCYTLPTKVYKALEEALIKIHKRPELWSDFKRTIDELNRRPPSPPCDK</sequence>
<accession>A0A180FZJ3</accession>
<evidence type="ECO:0000313" key="1">
    <source>
        <dbReference type="EMBL" id="OAV84993.1"/>
    </source>
</evidence>
<dbReference type="Proteomes" id="UP000005240">
    <property type="component" value="Unassembled WGS sequence"/>
</dbReference>
<reference evidence="1" key="1">
    <citation type="submission" date="2009-11" db="EMBL/GenBank/DDBJ databases">
        <authorList>
            <consortium name="The Broad Institute Genome Sequencing Platform"/>
            <person name="Ward D."/>
            <person name="Feldgarden M."/>
            <person name="Earl A."/>
            <person name="Young S.K."/>
            <person name="Zeng Q."/>
            <person name="Koehrsen M."/>
            <person name="Alvarado L."/>
            <person name="Berlin A."/>
            <person name="Bochicchio J."/>
            <person name="Borenstein D."/>
            <person name="Chapman S.B."/>
            <person name="Chen Z."/>
            <person name="Engels R."/>
            <person name="Freedman E."/>
            <person name="Gellesch M."/>
            <person name="Goldberg J."/>
            <person name="Griggs A."/>
            <person name="Gujja S."/>
            <person name="Heilman E."/>
            <person name="Heiman D."/>
            <person name="Hepburn T."/>
            <person name="Howarth C."/>
            <person name="Jen D."/>
            <person name="Larson L."/>
            <person name="Lewis B."/>
            <person name="Mehta T."/>
            <person name="Park D."/>
            <person name="Pearson M."/>
            <person name="Roberts A."/>
            <person name="Saif S."/>
            <person name="Shea T."/>
            <person name="Shenoy N."/>
            <person name="Sisk P."/>
            <person name="Stolte C."/>
            <person name="Sykes S."/>
            <person name="Thomson T."/>
            <person name="Walk T."/>
            <person name="White J."/>
            <person name="Yandava C."/>
            <person name="Izard J."/>
            <person name="Baranova O.V."/>
            <person name="Blanton J.M."/>
            <person name="Tanner A.C."/>
            <person name="Dewhirst F.E."/>
            <person name="Haas B."/>
            <person name="Nusbaum C."/>
            <person name="Birren B."/>
        </authorList>
    </citation>
    <scope>NUCLEOTIDE SEQUENCE [LARGE SCALE GENOMIC DNA]</scope>
    <source>
        <strain evidence="1">1-1 BBBD Race 1</strain>
    </source>
</reference>
<reference evidence="2 3" key="3">
    <citation type="journal article" date="2017" name="G3 (Bethesda)">
        <title>Comparative analysis highlights variable genome content of wheat rusts and divergence of the mating loci.</title>
        <authorList>
            <person name="Cuomo C.A."/>
            <person name="Bakkeren G."/>
            <person name="Khalil H.B."/>
            <person name="Panwar V."/>
            <person name="Joly D."/>
            <person name="Linning R."/>
            <person name="Sakthikumar S."/>
            <person name="Song X."/>
            <person name="Adiconis X."/>
            <person name="Fan L."/>
            <person name="Goldberg J.M."/>
            <person name="Levin J.Z."/>
            <person name="Young S."/>
            <person name="Zeng Q."/>
            <person name="Anikster Y."/>
            <person name="Bruce M."/>
            <person name="Wang M."/>
            <person name="Yin C."/>
            <person name="McCallum B."/>
            <person name="Szabo L.J."/>
            <person name="Hulbert S."/>
            <person name="Chen X."/>
            <person name="Fellers J.P."/>
        </authorList>
    </citation>
    <scope>NUCLEOTIDE SEQUENCE</scope>
    <source>
        <strain evidence="2">isolate 1-1 / race 1 (BBBD)</strain>
        <strain evidence="3">Isolate 1-1 / race 1 (BBBD)</strain>
    </source>
</reference>
<dbReference type="EMBL" id="ADAS02008581">
    <property type="protein sequence ID" value="OAV84993.1"/>
    <property type="molecule type" value="Genomic_DNA"/>
</dbReference>
<dbReference type="VEuPathDB" id="FungiDB:PTTG_30886"/>
<evidence type="ECO:0000313" key="2">
    <source>
        <dbReference type="EnsemblFungi" id="PTTG_30886-t43_1-p1"/>
    </source>
</evidence>
<reference evidence="2" key="4">
    <citation type="submission" date="2025-05" db="UniProtKB">
        <authorList>
            <consortium name="EnsemblFungi"/>
        </authorList>
    </citation>
    <scope>IDENTIFICATION</scope>
    <source>
        <strain evidence="2">isolate 1-1 / race 1 (BBBD)</strain>
    </source>
</reference>
<proteinExistence type="predicted"/>
<reference evidence="1" key="2">
    <citation type="submission" date="2016-05" db="EMBL/GenBank/DDBJ databases">
        <title>Comparative analysis highlights variable genome content of wheat rusts and divergence of the mating loci.</title>
        <authorList>
            <person name="Cuomo C.A."/>
            <person name="Bakkeren G."/>
            <person name="Szabo L."/>
            <person name="Khalil H."/>
            <person name="Joly D."/>
            <person name="Goldberg J."/>
            <person name="Young S."/>
            <person name="Zeng Q."/>
            <person name="Fellers J."/>
        </authorList>
    </citation>
    <scope>NUCLEOTIDE SEQUENCE [LARGE SCALE GENOMIC DNA]</scope>
    <source>
        <strain evidence="1">1-1 BBBD Race 1</strain>
    </source>
</reference>
<gene>
    <name evidence="1" type="ORF">PTTG_30886</name>
</gene>
<organism evidence="1">
    <name type="scientific">Puccinia triticina (isolate 1-1 / race 1 (BBBD))</name>
    <name type="common">Brown leaf rust fungus</name>
    <dbReference type="NCBI Taxonomy" id="630390"/>
    <lineage>
        <taxon>Eukaryota</taxon>
        <taxon>Fungi</taxon>
        <taxon>Dikarya</taxon>
        <taxon>Basidiomycota</taxon>
        <taxon>Pucciniomycotina</taxon>
        <taxon>Pucciniomycetes</taxon>
        <taxon>Pucciniales</taxon>
        <taxon>Pucciniaceae</taxon>
        <taxon>Puccinia</taxon>
    </lineage>
</organism>
<dbReference type="AlphaFoldDB" id="A0A180FZJ3"/>